<comment type="caution">
    <text evidence="7">The sequence shown here is derived from an EMBL/GenBank/DDBJ whole genome shotgun (WGS) entry which is preliminary data.</text>
</comment>
<keyword evidence="8" id="KW-1185">Reference proteome</keyword>
<evidence type="ECO:0000256" key="1">
    <source>
        <dbReference type="ARBA" id="ARBA00004141"/>
    </source>
</evidence>
<feature type="signal peptide" evidence="6">
    <location>
        <begin position="1"/>
        <end position="17"/>
    </location>
</feature>
<dbReference type="EC" id="2.1.1.100" evidence="5"/>
<dbReference type="EMBL" id="MU150236">
    <property type="protein sequence ID" value="KAF9467692.1"/>
    <property type="molecule type" value="Genomic_DNA"/>
</dbReference>
<dbReference type="Proteomes" id="UP000807353">
    <property type="component" value="Unassembled WGS sequence"/>
</dbReference>
<evidence type="ECO:0000313" key="8">
    <source>
        <dbReference type="Proteomes" id="UP000807353"/>
    </source>
</evidence>
<dbReference type="Gene3D" id="1.20.120.1630">
    <property type="match status" value="1"/>
</dbReference>
<dbReference type="AlphaFoldDB" id="A0A9P6CIS2"/>
<dbReference type="OrthoDB" id="422086at2759"/>
<gene>
    <name evidence="7" type="ORF">BDZ94DRAFT_1233035</name>
</gene>
<keyword evidence="3 5" id="KW-1133">Transmembrane helix</keyword>
<dbReference type="PANTHER" id="PTHR12714:SF9">
    <property type="entry name" value="PROTEIN-S-ISOPRENYLCYSTEINE O-METHYLTRANSFERASE"/>
    <property type="match status" value="1"/>
</dbReference>
<evidence type="ECO:0000313" key="7">
    <source>
        <dbReference type="EMBL" id="KAF9467692.1"/>
    </source>
</evidence>
<dbReference type="GO" id="GO:0032259">
    <property type="term" value="P:methylation"/>
    <property type="evidence" value="ECO:0007669"/>
    <property type="project" value="UniProtKB-KW"/>
</dbReference>
<reference evidence="7" key="1">
    <citation type="submission" date="2020-11" db="EMBL/GenBank/DDBJ databases">
        <authorList>
            <consortium name="DOE Joint Genome Institute"/>
            <person name="Ahrendt S."/>
            <person name="Riley R."/>
            <person name="Andreopoulos W."/>
            <person name="Labutti K."/>
            <person name="Pangilinan J."/>
            <person name="Ruiz-Duenas F.J."/>
            <person name="Barrasa J.M."/>
            <person name="Sanchez-Garcia M."/>
            <person name="Camarero S."/>
            <person name="Miyauchi S."/>
            <person name="Serrano A."/>
            <person name="Linde D."/>
            <person name="Babiker R."/>
            <person name="Drula E."/>
            <person name="Ayuso-Fernandez I."/>
            <person name="Pacheco R."/>
            <person name="Padilla G."/>
            <person name="Ferreira P."/>
            <person name="Barriuso J."/>
            <person name="Kellner H."/>
            <person name="Castanera R."/>
            <person name="Alfaro M."/>
            <person name="Ramirez L."/>
            <person name="Pisabarro A.G."/>
            <person name="Kuo A."/>
            <person name="Tritt A."/>
            <person name="Lipzen A."/>
            <person name="He G."/>
            <person name="Yan M."/>
            <person name="Ng V."/>
            <person name="Cullen D."/>
            <person name="Martin F."/>
            <person name="Rosso M.-N."/>
            <person name="Henrissat B."/>
            <person name="Hibbett D."/>
            <person name="Martinez A.T."/>
            <person name="Grigoriev I.V."/>
        </authorList>
    </citation>
    <scope>NUCLEOTIDE SEQUENCE</scope>
    <source>
        <strain evidence="7">CBS 247.69</strain>
    </source>
</reference>
<comment type="subcellular location">
    <subcellularLocation>
        <location evidence="5">Endoplasmic reticulum membrane</location>
        <topology evidence="5">Multi-pass membrane protein</topology>
    </subcellularLocation>
    <subcellularLocation>
        <location evidence="1">Membrane</location>
        <topology evidence="1">Multi-pass membrane protein</topology>
    </subcellularLocation>
</comment>
<protein>
    <recommendedName>
        <fullName evidence="5">Protein-S-isoprenylcysteine O-methyltransferase</fullName>
        <ecNumber evidence="5">2.1.1.100</ecNumber>
    </recommendedName>
</protein>
<dbReference type="Pfam" id="PF04140">
    <property type="entry name" value="ICMT"/>
    <property type="match status" value="1"/>
</dbReference>
<feature type="transmembrane region" description="Helical" evidence="5">
    <location>
        <begin position="91"/>
        <end position="111"/>
    </location>
</feature>
<dbReference type="PANTHER" id="PTHR12714">
    <property type="entry name" value="PROTEIN-S ISOPRENYLCYSTEINE O-METHYLTRANSFERASE"/>
    <property type="match status" value="1"/>
</dbReference>
<evidence type="ECO:0000256" key="6">
    <source>
        <dbReference type="SAM" id="SignalP"/>
    </source>
</evidence>
<evidence type="ECO:0000256" key="2">
    <source>
        <dbReference type="ARBA" id="ARBA00022692"/>
    </source>
</evidence>
<dbReference type="GO" id="GO:0005789">
    <property type="term" value="C:endoplasmic reticulum membrane"/>
    <property type="evidence" value="ECO:0007669"/>
    <property type="project" value="UniProtKB-SubCell"/>
</dbReference>
<keyword evidence="5" id="KW-0949">S-adenosyl-L-methionine</keyword>
<evidence type="ECO:0000256" key="5">
    <source>
        <dbReference type="RuleBase" id="RU362022"/>
    </source>
</evidence>
<comment type="catalytic activity">
    <reaction evidence="5">
        <text>[protein]-C-terminal S-[(2E,6E)-farnesyl]-L-cysteine + S-adenosyl-L-methionine = [protein]-C-terminal S-[(2E,6E)-farnesyl]-L-cysteine methyl ester + S-adenosyl-L-homocysteine</text>
        <dbReference type="Rhea" id="RHEA:21672"/>
        <dbReference type="Rhea" id="RHEA-COMP:12125"/>
        <dbReference type="Rhea" id="RHEA-COMP:12126"/>
        <dbReference type="ChEBI" id="CHEBI:57856"/>
        <dbReference type="ChEBI" id="CHEBI:59789"/>
        <dbReference type="ChEBI" id="CHEBI:90510"/>
        <dbReference type="ChEBI" id="CHEBI:90511"/>
        <dbReference type="EC" id="2.1.1.100"/>
    </reaction>
</comment>
<keyword evidence="5" id="KW-0489">Methyltransferase</keyword>
<organism evidence="7 8">
    <name type="scientific">Collybia nuda</name>
    <dbReference type="NCBI Taxonomy" id="64659"/>
    <lineage>
        <taxon>Eukaryota</taxon>
        <taxon>Fungi</taxon>
        <taxon>Dikarya</taxon>
        <taxon>Basidiomycota</taxon>
        <taxon>Agaricomycotina</taxon>
        <taxon>Agaricomycetes</taxon>
        <taxon>Agaricomycetidae</taxon>
        <taxon>Agaricales</taxon>
        <taxon>Tricholomatineae</taxon>
        <taxon>Clitocybaceae</taxon>
        <taxon>Collybia</taxon>
    </lineage>
</organism>
<evidence type="ECO:0000256" key="4">
    <source>
        <dbReference type="ARBA" id="ARBA00023136"/>
    </source>
</evidence>
<sequence>MSSLWKIPFILVSIVGAHVTLTSPAPPPLEHESRAKTEGSVRVTHAVPITKYFLWVLSIAEIVTIIAYHTAWFPYSQIVLSFLMPRENASAIHLTQLFICSAIVCVCGSLLRYQCYRTMGQQFTFELSIREGHTLVTSGPYGIVRHPGYTGIFVALIGAACLHGSRGSWLRESGVLGTEIGRVLVGSTTMITCTALGSLRWRMRNEDKALRDEFGDAWWNWADAVPYALIPGIY</sequence>
<keyword evidence="4 5" id="KW-0472">Membrane</keyword>
<keyword evidence="5" id="KW-0256">Endoplasmic reticulum</keyword>
<keyword evidence="6" id="KW-0732">Signal</keyword>
<evidence type="ECO:0000256" key="3">
    <source>
        <dbReference type="ARBA" id="ARBA00022989"/>
    </source>
</evidence>
<dbReference type="GO" id="GO:0004671">
    <property type="term" value="F:protein C-terminal S-isoprenylcysteine carboxyl O-methyltransferase activity"/>
    <property type="evidence" value="ECO:0007669"/>
    <property type="project" value="UniProtKB-EC"/>
</dbReference>
<feature type="chain" id="PRO_5040136873" description="Protein-S-isoprenylcysteine O-methyltransferase" evidence="6">
    <location>
        <begin position="18"/>
        <end position="234"/>
    </location>
</feature>
<feature type="transmembrane region" description="Helical" evidence="5">
    <location>
        <begin position="180"/>
        <end position="201"/>
    </location>
</feature>
<feature type="transmembrane region" description="Helical" evidence="5">
    <location>
        <begin position="52"/>
        <end position="71"/>
    </location>
</feature>
<keyword evidence="5" id="KW-0808">Transferase</keyword>
<accession>A0A9P6CIS2</accession>
<feature type="transmembrane region" description="Helical" evidence="5">
    <location>
        <begin position="148"/>
        <end position="165"/>
    </location>
</feature>
<dbReference type="InterPro" id="IPR007269">
    <property type="entry name" value="ICMT_MeTrfase"/>
</dbReference>
<proteinExistence type="inferred from homology"/>
<name>A0A9P6CIS2_9AGAR</name>
<keyword evidence="2 5" id="KW-0812">Transmembrane</keyword>
<comment type="similarity">
    <text evidence="5">Belongs to the class VI-like SAM-binding methyltransferase superfamily. Isoprenylcysteine carboxyl methyltransferase family.</text>
</comment>